<dbReference type="CTD" id="20243897"/>
<evidence type="ECO:0000313" key="2">
    <source>
        <dbReference type="Proteomes" id="UP000030746"/>
    </source>
</evidence>
<accession>V4AME1</accession>
<dbReference type="EMBL" id="KB201576">
    <property type="protein sequence ID" value="ESO95915.1"/>
    <property type="molecule type" value="Genomic_DNA"/>
</dbReference>
<dbReference type="GeneID" id="20243897"/>
<dbReference type="Proteomes" id="UP000030746">
    <property type="component" value="Unassembled WGS sequence"/>
</dbReference>
<dbReference type="HOGENOM" id="CLU_049085_3_1_1"/>
<evidence type="ECO:0000313" key="1">
    <source>
        <dbReference type="EMBL" id="ESO95915.1"/>
    </source>
</evidence>
<dbReference type="RefSeq" id="XP_009053396.1">
    <property type="nucleotide sequence ID" value="XM_009055148.1"/>
</dbReference>
<proteinExistence type="predicted"/>
<sequence>MGDWNNIIKRNRQYIKAKNKIKTQVENNRLQPLGLTENLQILFQPILKSQEDIKKRLVPPIEPSPHKDHPEPIEYGAIIIRTLDDIKRYFSNPNLDLPKSITPIVDNEGLLFNGFRIRFSANSPQFKIDTKDFIFTLTEGLIDLMNGGDVDIADYKDLVEYSKFLHIIRKAGPETKKLKEVDQYIRAIINQDDEYEVDEVDDYGEDNSIIQEKDELEEEIARENSGHGITFLSDNNEELLNRLEIILAAMKEGHRSDRQYNEVNCILKRFLEKGIIDKNDYKNVIDKIIQ</sequence>
<gene>
    <name evidence="1" type="ORF">LOTGIDRAFT_176645</name>
</gene>
<dbReference type="KEGG" id="lgi:LOTGIDRAFT_176645"/>
<protein>
    <submittedName>
        <fullName evidence="1">Uncharacterized protein</fullName>
    </submittedName>
</protein>
<keyword evidence="2" id="KW-1185">Reference proteome</keyword>
<organism evidence="1 2">
    <name type="scientific">Lottia gigantea</name>
    <name type="common">Giant owl limpet</name>
    <dbReference type="NCBI Taxonomy" id="225164"/>
    <lineage>
        <taxon>Eukaryota</taxon>
        <taxon>Metazoa</taxon>
        <taxon>Spiralia</taxon>
        <taxon>Lophotrochozoa</taxon>
        <taxon>Mollusca</taxon>
        <taxon>Gastropoda</taxon>
        <taxon>Patellogastropoda</taxon>
        <taxon>Lottioidea</taxon>
        <taxon>Lottiidae</taxon>
        <taxon>Lottia</taxon>
    </lineage>
</organism>
<name>V4AME1_LOTGI</name>
<reference evidence="1 2" key="1">
    <citation type="journal article" date="2013" name="Nature">
        <title>Insights into bilaterian evolution from three spiralian genomes.</title>
        <authorList>
            <person name="Simakov O."/>
            <person name="Marletaz F."/>
            <person name="Cho S.J."/>
            <person name="Edsinger-Gonzales E."/>
            <person name="Havlak P."/>
            <person name="Hellsten U."/>
            <person name="Kuo D.H."/>
            <person name="Larsson T."/>
            <person name="Lv J."/>
            <person name="Arendt D."/>
            <person name="Savage R."/>
            <person name="Osoegawa K."/>
            <person name="de Jong P."/>
            <person name="Grimwood J."/>
            <person name="Chapman J.A."/>
            <person name="Shapiro H."/>
            <person name="Aerts A."/>
            <person name="Otillar R.P."/>
            <person name="Terry A.Y."/>
            <person name="Boore J.L."/>
            <person name="Grigoriev I.V."/>
            <person name="Lindberg D.R."/>
            <person name="Seaver E.C."/>
            <person name="Weisblat D.A."/>
            <person name="Putnam N.H."/>
            <person name="Rokhsar D.S."/>
        </authorList>
    </citation>
    <scope>NUCLEOTIDE SEQUENCE [LARGE SCALE GENOMIC DNA]</scope>
</reference>
<dbReference type="OrthoDB" id="6775587at2759"/>
<dbReference type="AlphaFoldDB" id="V4AME1"/>